<dbReference type="RefSeq" id="WP_036907319.1">
    <property type="nucleotide sequence ID" value="NZ_CP138967.1"/>
</dbReference>
<protein>
    <submittedName>
        <fullName evidence="2">GCN5-related N-acetyltransferase</fullName>
    </submittedName>
</protein>
<dbReference type="InterPro" id="IPR000182">
    <property type="entry name" value="GNAT_dom"/>
</dbReference>
<dbReference type="Proteomes" id="UP000030392">
    <property type="component" value="Unassembled WGS sequence"/>
</dbReference>
<accession>A0A0A2BZW8</accession>
<gene>
    <name evidence="2" type="ORF">EV03_2011</name>
</gene>
<name>A0A0A2BZW8_PROMR</name>
<dbReference type="Pfam" id="PF18014">
    <property type="entry name" value="Acetyltransf_18"/>
    <property type="match status" value="1"/>
</dbReference>
<dbReference type="AlphaFoldDB" id="A0A0A2BZW8"/>
<evidence type="ECO:0000259" key="1">
    <source>
        <dbReference type="PROSITE" id="PS51186"/>
    </source>
</evidence>
<dbReference type="PROSITE" id="PS51186">
    <property type="entry name" value="GNAT"/>
    <property type="match status" value="1"/>
</dbReference>
<dbReference type="SUPFAM" id="SSF55729">
    <property type="entry name" value="Acyl-CoA N-acyltransferases (Nat)"/>
    <property type="match status" value="1"/>
</dbReference>
<dbReference type="InterPro" id="IPR052729">
    <property type="entry name" value="Acyl/Acetyltrans_Enzymes"/>
</dbReference>
<keyword evidence="2" id="KW-0808">Transferase</keyword>
<sequence length="295" mass="33139">MDNLLSIKPLCDEDIDFVTEISRKEGFAPGVGDLRIYQNTDNQGLWVGWLDNNPIGCIAGVRYNQYYGFLGLFLVIEEYRGRGFGLQLWKKALSHLSDLPCVGLEAAPERITDYSKWGFTISSKTTRWQLLGDGKLVEQYSKNDDLDDFSFVEGSSIPQDAVEKFDEKRETTPRPHFLSNWLNHPAGKVIAVIDKKNCCHGFGRIRPCLLQNGDGWRIGPLMADTPMLLQILLKKLIESHPGLIIIDAPGLNKSASEVFEKLGFKSESETFRMYRGSQPPVSMNDVYGLACLELG</sequence>
<evidence type="ECO:0000313" key="2">
    <source>
        <dbReference type="EMBL" id="KGG19626.1"/>
    </source>
</evidence>
<dbReference type="Gene3D" id="3.40.630.30">
    <property type="match status" value="1"/>
</dbReference>
<dbReference type="EMBL" id="JNAX01000015">
    <property type="protein sequence ID" value="KGG19626.1"/>
    <property type="molecule type" value="Genomic_DNA"/>
</dbReference>
<dbReference type="PANTHER" id="PTHR47237:SF1">
    <property type="entry name" value="SLL0310 PROTEIN"/>
    <property type="match status" value="1"/>
</dbReference>
<feature type="domain" description="N-acetyltransferase" evidence="1">
    <location>
        <begin position="5"/>
        <end position="138"/>
    </location>
</feature>
<reference evidence="3" key="1">
    <citation type="journal article" date="2014" name="Sci. Data">
        <title>Genomes of diverse isolates of the marine cyanobacterium Prochlorococcus.</title>
        <authorList>
            <person name="Biller S."/>
            <person name="Berube P."/>
            <person name="Thompson J."/>
            <person name="Kelly L."/>
            <person name="Roggensack S."/>
            <person name="Awad L."/>
            <person name="Roache-Johnson K."/>
            <person name="Ding H."/>
            <person name="Giovannoni S.J."/>
            <person name="Moore L.R."/>
            <person name="Chisholm S.W."/>
        </authorList>
    </citation>
    <scope>NUCLEOTIDE SEQUENCE [LARGE SCALE GENOMIC DNA]</scope>
    <source>
        <strain evidence="3">PAC1</strain>
    </source>
</reference>
<dbReference type="CDD" id="cd04301">
    <property type="entry name" value="NAT_SF"/>
    <property type="match status" value="1"/>
</dbReference>
<organism evidence="2 3">
    <name type="scientific">Prochlorococcus marinus str. PAC1</name>
    <dbReference type="NCBI Taxonomy" id="59924"/>
    <lineage>
        <taxon>Bacteria</taxon>
        <taxon>Bacillati</taxon>
        <taxon>Cyanobacteriota</taxon>
        <taxon>Cyanophyceae</taxon>
        <taxon>Synechococcales</taxon>
        <taxon>Prochlorococcaceae</taxon>
        <taxon>Prochlorococcus</taxon>
    </lineage>
</organism>
<dbReference type="InterPro" id="IPR041496">
    <property type="entry name" value="YitH/HolE_GNAT"/>
</dbReference>
<dbReference type="InterPro" id="IPR016181">
    <property type="entry name" value="Acyl_CoA_acyltransferase"/>
</dbReference>
<proteinExistence type="predicted"/>
<dbReference type="PANTHER" id="PTHR47237">
    <property type="entry name" value="SLL0310 PROTEIN"/>
    <property type="match status" value="1"/>
</dbReference>
<dbReference type="Pfam" id="PF00583">
    <property type="entry name" value="Acetyltransf_1"/>
    <property type="match status" value="1"/>
</dbReference>
<dbReference type="Gene3D" id="3.40.630.90">
    <property type="match status" value="1"/>
</dbReference>
<dbReference type="GO" id="GO:0016747">
    <property type="term" value="F:acyltransferase activity, transferring groups other than amino-acyl groups"/>
    <property type="evidence" value="ECO:0007669"/>
    <property type="project" value="InterPro"/>
</dbReference>
<comment type="caution">
    <text evidence="2">The sequence shown here is derived from an EMBL/GenBank/DDBJ whole genome shotgun (WGS) entry which is preliminary data.</text>
</comment>
<evidence type="ECO:0000313" key="3">
    <source>
        <dbReference type="Proteomes" id="UP000030392"/>
    </source>
</evidence>